<feature type="transmembrane region" description="Helical" evidence="5">
    <location>
        <begin position="158"/>
        <end position="175"/>
    </location>
</feature>
<keyword evidence="2 5" id="KW-0812">Transmembrane</keyword>
<evidence type="ECO:0000256" key="6">
    <source>
        <dbReference type="SAM" id="MobiDB-lite"/>
    </source>
</evidence>
<proteinExistence type="inferred from homology"/>
<name>A0A518CIM0_9PLAN</name>
<dbReference type="PANTHER" id="PTHR31154">
    <property type="entry name" value="MEMBRANE TRANSPORTER PROTEIN"/>
    <property type="match status" value="1"/>
</dbReference>
<comment type="caution">
    <text evidence="5">Lacks conserved residue(s) required for the propagation of feature annotation.</text>
</comment>
<protein>
    <recommendedName>
        <fullName evidence="5">Probable membrane transporter protein</fullName>
    </recommendedName>
</protein>
<feature type="transmembrane region" description="Helical" evidence="5">
    <location>
        <begin position="298"/>
        <end position="316"/>
    </location>
</feature>
<evidence type="ECO:0000313" key="8">
    <source>
        <dbReference type="Proteomes" id="UP000317178"/>
    </source>
</evidence>
<feature type="transmembrane region" description="Helical" evidence="5">
    <location>
        <begin position="238"/>
        <end position="258"/>
    </location>
</feature>
<evidence type="ECO:0000313" key="7">
    <source>
        <dbReference type="EMBL" id="QDU79037.1"/>
    </source>
</evidence>
<dbReference type="AlphaFoldDB" id="A0A518CIM0"/>
<feature type="transmembrane region" description="Helical" evidence="5">
    <location>
        <begin position="103"/>
        <end position="120"/>
    </location>
</feature>
<dbReference type="EMBL" id="CP036281">
    <property type="protein sequence ID" value="QDU79037.1"/>
    <property type="molecule type" value="Genomic_DNA"/>
</dbReference>
<evidence type="ECO:0000256" key="4">
    <source>
        <dbReference type="ARBA" id="ARBA00023136"/>
    </source>
</evidence>
<keyword evidence="5" id="KW-1003">Cell membrane</keyword>
<feature type="transmembrane region" description="Helical" evidence="5">
    <location>
        <begin position="67"/>
        <end position="91"/>
    </location>
</feature>
<comment type="subcellular location">
    <subcellularLocation>
        <location evidence="5">Cell membrane</location>
        <topology evidence="5">Multi-pass membrane protein</topology>
    </subcellularLocation>
    <subcellularLocation>
        <location evidence="1">Membrane</location>
        <topology evidence="1">Multi-pass membrane protein</topology>
    </subcellularLocation>
</comment>
<keyword evidence="8" id="KW-1185">Reference proteome</keyword>
<dbReference type="Proteomes" id="UP000317178">
    <property type="component" value="Chromosome"/>
</dbReference>
<dbReference type="InterPro" id="IPR002781">
    <property type="entry name" value="TM_pro_TauE-like"/>
</dbReference>
<dbReference type="PANTHER" id="PTHR31154:SF4">
    <property type="entry name" value="MEMBRANE TRANSPORTER PROTEIN"/>
    <property type="match status" value="1"/>
</dbReference>
<dbReference type="RefSeq" id="WP_144993338.1">
    <property type="nucleotide sequence ID" value="NZ_CP036281.1"/>
</dbReference>
<feature type="region of interest" description="Disordered" evidence="6">
    <location>
        <begin position="1"/>
        <end position="25"/>
    </location>
</feature>
<dbReference type="KEGG" id="plon:Pla110_07410"/>
<evidence type="ECO:0000256" key="5">
    <source>
        <dbReference type="RuleBase" id="RU363041"/>
    </source>
</evidence>
<feature type="transmembrane region" description="Helical" evidence="5">
    <location>
        <begin position="29"/>
        <end position="47"/>
    </location>
</feature>
<feature type="compositionally biased region" description="Polar residues" evidence="6">
    <location>
        <begin position="1"/>
        <end position="23"/>
    </location>
</feature>
<feature type="transmembrane region" description="Helical" evidence="5">
    <location>
        <begin position="195"/>
        <end position="226"/>
    </location>
</feature>
<evidence type="ECO:0000256" key="3">
    <source>
        <dbReference type="ARBA" id="ARBA00022989"/>
    </source>
</evidence>
<feature type="transmembrane region" description="Helical" evidence="5">
    <location>
        <begin position="322"/>
        <end position="343"/>
    </location>
</feature>
<keyword evidence="4 5" id="KW-0472">Membrane</keyword>
<evidence type="ECO:0000256" key="1">
    <source>
        <dbReference type="ARBA" id="ARBA00004141"/>
    </source>
</evidence>
<feature type="transmembrane region" description="Helical" evidence="5">
    <location>
        <begin position="270"/>
        <end position="291"/>
    </location>
</feature>
<dbReference type="OrthoDB" id="128686at2"/>
<dbReference type="GO" id="GO:0005886">
    <property type="term" value="C:plasma membrane"/>
    <property type="evidence" value="ECO:0007669"/>
    <property type="project" value="UniProtKB-SubCell"/>
</dbReference>
<keyword evidence="3 5" id="KW-1133">Transmembrane helix</keyword>
<evidence type="ECO:0000256" key="2">
    <source>
        <dbReference type="ARBA" id="ARBA00022692"/>
    </source>
</evidence>
<comment type="similarity">
    <text evidence="5">Belongs to the 4-toluene sulfonate uptake permease (TSUP) (TC 2.A.102) family.</text>
</comment>
<organism evidence="7 8">
    <name type="scientific">Polystyrenella longa</name>
    <dbReference type="NCBI Taxonomy" id="2528007"/>
    <lineage>
        <taxon>Bacteria</taxon>
        <taxon>Pseudomonadati</taxon>
        <taxon>Planctomycetota</taxon>
        <taxon>Planctomycetia</taxon>
        <taxon>Planctomycetales</taxon>
        <taxon>Planctomycetaceae</taxon>
        <taxon>Polystyrenella</taxon>
    </lineage>
</organism>
<feature type="transmembrane region" description="Helical" evidence="5">
    <location>
        <begin position="132"/>
        <end position="151"/>
    </location>
</feature>
<accession>A0A518CIM0</accession>
<sequence>MTNQVQSSALKEGARSSSSSLKQPSGRRWPFGLWLAVFYTVWLGIVITGDYWETVFSHWPIALSMAFGSYIAGSTPMGGGTVGFPVLVLLFDMPGSLGRNFGLAVQSIGMVSAGIYILSARRPVDWGLLRPAFIGALIGTPLGAATVAPFVPDLWVKLTFAIVWCSFGILHVMKINELVAVQGENDRWRSQDRVIGFGIGVFGGVVASVTGVGIDMIVYAVLVLLYRADLKIAIPTSVILMAVASVIGIASNAMLSRINPGLYYLDPEVFANWLAAAPVVALGAPLGALVVDRISRKPTLLIVSFLCIMQFIWTIINEGVTGFALVGAILAVLAVNFGFHVMYQWGRGEKIIEEDVLEPSSHVKVETASEDISS</sequence>
<reference evidence="7 8" key="1">
    <citation type="submission" date="2019-02" db="EMBL/GenBank/DDBJ databases">
        <title>Deep-cultivation of Planctomycetes and their phenomic and genomic characterization uncovers novel biology.</title>
        <authorList>
            <person name="Wiegand S."/>
            <person name="Jogler M."/>
            <person name="Boedeker C."/>
            <person name="Pinto D."/>
            <person name="Vollmers J."/>
            <person name="Rivas-Marin E."/>
            <person name="Kohn T."/>
            <person name="Peeters S.H."/>
            <person name="Heuer A."/>
            <person name="Rast P."/>
            <person name="Oberbeckmann S."/>
            <person name="Bunk B."/>
            <person name="Jeske O."/>
            <person name="Meyerdierks A."/>
            <person name="Storesund J.E."/>
            <person name="Kallscheuer N."/>
            <person name="Luecker S."/>
            <person name="Lage O.M."/>
            <person name="Pohl T."/>
            <person name="Merkel B.J."/>
            <person name="Hornburger P."/>
            <person name="Mueller R.-W."/>
            <person name="Bruemmer F."/>
            <person name="Labrenz M."/>
            <person name="Spormann A.M."/>
            <person name="Op den Camp H."/>
            <person name="Overmann J."/>
            <person name="Amann R."/>
            <person name="Jetten M.S.M."/>
            <person name="Mascher T."/>
            <person name="Medema M.H."/>
            <person name="Devos D.P."/>
            <person name="Kaster A.-K."/>
            <person name="Ovreas L."/>
            <person name="Rohde M."/>
            <person name="Galperin M.Y."/>
            <person name="Jogler C."/>
        </authorList>
    </citation>
    <scope>NUCLEOTIDE SEQUENCE [LARGE SCALE GENOMIC DNA]</scope>
    <source>
        <strain evidence="7 8">Pla110</strain>
    </source>
</reference>
<dbReference type="Pfam" id="PF01925">
    <property type="entry name" value="TauE"/>
    <property type="match status" value="1"/>
</dbReference>
<gene>
    <name evidence="7" type="ORF">Pla110_07410</name>
</gene>